<comment type="caution">
    <text evidence="2">The sequence shown here is derived from an EMBL/GenBank/DDBJ whole genome shotgun (WGS) entry which is preliminary data.</text>
</comment>
<dbReference type="PANTHER" id="PTHR31972">
    <property type="entry name" value="EXPRESSED PROTEIN"/>
    <property type="match status" value="1"/>
</dbReference>
<dbReference type="STRING" id="59895.A0A103Y7I0"/>
<proteinExistence type="predicted"/>
<name>A0A103Y7I0_CYNCS</name>
<evidence type="ECO:0000256" key="1">
    <source>
        <dbReference type="SAM" id="MobiDB-lite"/>
    </source>
</evidence>
<evidence type="ECO:0000313" key="2">
    <source>
        <dbReference type="EMBL" id="KVI03925.1"/>
    </source>
</evidence>
<dbReference type="PANTHER" id="PTHR31972:SF4">
    <property type="entry name" value="DUF868 DOMAIN-CONTAINING PROTEIN"/>
    <property type="match status" value="1"/>
</dbReference>
<sequence>MRDFPSCFGENGVQVSDASSSGPPPPPPATATATAQNLVTCVYQCKLRSSSSFIVTVTWAKTLMGQNLSVEINNPTNHSLCKLEIKPWLFSKKRGYRNLEMGSNSIDFFWDLSSAKFGSSPEPVEAFYFAITVNRELILLLGDMEKEVHKKMNNNGFNSSSSPNPIFISKKEHIFGKKSYATTAQFCGKGQIHDILIECDTINTNDPFLLIRVDGKTVMQVKQLRWKFRGNYTILVDGLPVEVYWDVYSWFFGRLIGGNGVFMFQTCLSAEKLWGSAINWSNSLIKDSAYSFCTRKL</sequence>
<feature type="region of interest" description="Disordered" evidence="1">
    <location>
        <begin position="1"/>
        <end position="31"/>
    </location>
</feature>
<keyword evidence="3" id="KW-1185">Reference proteome</keyword>
<accession>A0A103Y7I0</accession>
<dbReference type="Pfam" id="PF05910">
    <property type="entry name" value="DUF868"/>
    <property type="match status" value="1"/>
</dbReference>
<dbReference type="AlphaFoldDB" id="A0A103Y7I0"/>
<protein>
    <submittedName>
        <fullName evidence="2">Uncharacterized protein</fullName>
    </submittedName>
</protein>
<dbReference type="OMA" id="TGANRSM"/>
<dbReference type="Proteomes" id="UP000243975">
    <property type="component" value="Unassembled WGS sequence"/>
</dbReference>
<evidence type="ECO:0000313" key="3">
    <source>
        <dbReference type="Proteomes" id="UP000243975"/>
    </source>
</evidence>
<organism evidence="2 3">
    <name type="scientific">Cynara cardunculus var. scolymus</name>
    <name type="common">Globe artichoke</name>
    <name type="synonym">Cynara scolymus</name>
    <dbReference type="NCBI Taxonomy" id="59895"/>
    <lineage>
        <taxon>Eukaryota</taxon>
        <taxon>Viridiplantae</taxon>
        <taxon>Streptophyta</taxon>
        <taxon>Embryophyta</taxon>
        <taxon>Tracheophyta</taxon>
        <taxon>Spermatophyta</taxon>
        <taxon>Magnoliopsida</taxon>
        <taxon>eudicotyledons</taxon>
        <taxon>Gunneridae</taxon>
        <taxon>Pentapetalae</taxon>
        <taxon>asterids</taxon>
        <taxon>campanulids</taxon>
        <taxon>Asterales</taxon>
        <taxon>Asteraceae</taxon>
        <taxon>Carduoideae</taxon>
        <taxon>Cardueae</taxon>
        <taxon>Carduinae</taxon>
        <taxon>Cynara</taxon>
    </lineage>
</organism>
<reference evidence="2 3" key="1">
    <citation type="journal article" date="2016" name="Sci. Rep.">
        <title>The genome sequence of the outbreeding globe artichoke constructed de novo incorporating a phase-aware low-pass sequencing strategy of F1 progeny.</title>
        <authorList>
            <person name="Scaglione D."/>
            <person name="Reyes-Chin-Wo S."/>
            <person name="Acquadro A."/>
            <person name="Froenicke L."/>
            <person name="Portis E."/>
            <person name="Beitel C."/>
            <person name="Tirone M."/>
            <person name="Mauro R."/>
            <person name="Lo Monaco A."/>
            <person name="Mauromicale G."/>
            <person name="Faccioli P."/>
            <person name="Cattivelli L."/>
            <person name="Rieseberg L."/>
            <person name="Michelmore R."/>
            <person name="Lanteri S."/>
        </authorList>
    </citation>
    <scope>NUCLEOTIDE SEQUENCE [LARGE SCALE GENOMIC DNA]</scope>
    <source>
        <strain evidence="2">2C</strain>
    </source>
</reference>
<dbReference type="Gramene" id="KVI03925">
    <property type="protein sequence ID" value="KVI03925"/>
    <property type="gene ID" value="Ccrd_017771"/>
</dbReference>
<dbReference type="EMBL" id="LEKV01002320">
    <property type="protein sequence ID" value="KVI03925.1"/>
    <property type="molecule type" value="Genomic_DNA"/>
</dbReference>
<gene>
    <name evidence="2" type="ORF">Ccrd_017771</name>
</gene>
<dbReference type="InterPro" id="IPR008586">
    <property type="entry name" value="DUF868_pln"/>
</dbReference>